<sequence>MDAIAPEYPHPLDRHFPPFVRRDVYGTLGRGDLPLPEVVLLTIAAATLLPLRLIIGTSIAVFYYFLCRVCTHGVEPRRVVGSEGSVQEDYSNLRGWRRTVMVEVGRFLSRVMLFLLGFYWIEGRSLAGTVRELNHEQSEGDGRPGAIVCNHVSYIDVLYHMSSTFPSFVAKRSVAKLPIAGLVSKCLGCIYVRREWKSSDSGGVADLVAERVQEAQMDKEAPLVMLFPEGTTTNGDFLLPFRTGAFLSGVPVLPVIIRYPYERFSLAWESISGVRHLALLLCQFVNRIDVTYLPVYYSSQREKDDPKLYASNVRRLMAEEGGLMLSDLGLPEKRTYLSALRG</sequence>
<reference evidence="2" key="1">
    <citation type="journal article" date="2023" name="Front. Plant Sci.">
        <title>Chromosomal-level genome assembly of Melastoma candidum provides insights into trichome evolution.</title>
        <authorList>
            <person name="Zhong Y."/>
            <person name="Wu W."/>
            <person name="Sun C."/>
            <person name="Zou P."/>
            <person name="Liu Y."/>
            <person name="Dai S."/>
            <person name="Zhou R."/>
        </authorList>
    </citation>
    <scope>NUCLEOTIDE SEQUENCE [LARGE SCALE GENOMIC DNA]</scope>
</reference>
<name>A0ACB9M9I3_9MYRT</name>
<evidence type="ECO:0000313" key="1">
    <source>
        <dbReference type="EMBL" id="KAI4320999.1"/>
    </source>
</evidence>
<evidence type="ECO:0000313" key="2">
    <source>
        <dbReference type="Proteomes" id="UP001057402"/>
    </source>
</evidence>
<organism evidence="1 2">
    <name type="scientific">Melastoma candidum</name>
    <dbReference type="NCBI Taxonomy" id="119954"/>
    <lineage>
        <taxon>Eukaryota</taxon>
        <taxon>Viridiplantae</taxon>
        <taxon>Streptophyta</taxon>
        <taxon>Embryophyta</taxon>
        <taxon>Tracheophyta</taxon>
        <taxon>Spermatophyta</taxon>
        <taxon>Magnoliopsida</taxon>
        <taxon>eudicotyledons</taxon>
        <taxon>Gunneridae</taxon>
        <taxon>Pentapetalae</taxon>
        <taxon>rosids</taxon>
        <taxon>malvids</taxon>
        <taxon>Myrtales</taxon>
        <taxon>Melastomataceae</taxon>
        <taxon>Melastomatoideae</taxon>
        <taxon>Melastomateae</taxon>
        <taxon>Melastoma</taxon>
    </lineage>
</organism>
<accession>A0ACB9M9I3</accession>
<dbReference type="EMBL" id="CM042889">
    <property type="protein sequence ID" value="KAI4320999.1"/>
    <property type="molecule type" value="Genomic_DNA"/>
</dbReference>
<proteinExistence type="predicted"/>
<keyword evidence="2" id="KW-1185">Reference proteome</keyword>
<protein>
    <submittedName>
        <fullName evidence="1">Uncharacterized protein</fullName>
    </submittedName>
</protein>
<gene>
    <name evidence="1" type="ORF">MLD38_034423</name>
</gene>
<dbReference type="Proteomes" id="UP001057402">
    <property type="component" value="Chromosome 10"/>
</dbReference>
<comment type="caution">
    <text evidence="1">The sequence shown here is derived from an EMBL/GenBank/DDBJ whole genome shotgun (WGS) entry which is preliminary data.</text>
</comment>